<gene>
    <name evidence="3" type="ORF">JYU34_005699</name>
</gene>
<dbReference type="EMBL" id="JAHIBW010000008">
    <property type="protein sequence ID" value="KAG7308489.1"/>
    <property type="molecule type" value="Genomic_DNA"/>
</dbReference>
<sequence length="195" mass="21879">MGVIHSLICSLTFCAERVLTWAVCACVLLVLMLTMVILLVYGISVGYHYAQKEINLWSYTAYKRKWMPYSRRSGLRSNGDEGEPAFSPGLDGQLPGTNGDLEAPLGYLTNLTNTSPGSGSTDEFKVKTAVTPTQDFTLRSTKNKPLWHKYMETKPPRTTTTVSPPSTERPPFNLYKLMNRFKRTEEEELTSTKPS</sequence>
<name>A0ABQ7QU05_PLUXY</name>
<evidence type="ECO:0000256" key="1">
    <source>
        <dbReference type="SAM" id="MobiDB-lite"/>
    </source>
</evidence>
<reference evidence="3 4" key="1">
    <citation type="submission" date="2021-06" db="EMBL/GenBank/DDBJ databases">
        <title>A haploid diamondback moth (Plutella xylostella L.) genome assembly resolves 31 chromosomes and identifies a diamide resistance mutation.</title>
        <authorList>
            <person name="Ward C.M."/>
            <person name="Perry K.D."/>
            <person name="Baker G."/>
            <person name="Powis K."/>
            <person name="Heckel D.G."/>
            <person name="Baxter S.W."/>
        </authorList>
    </citation>
    <scope>NUCLEOTIDE SEQUENCE [LARGE SCALE GENOMIC DNA]</scope>
    <source>
        <strain evidence="3 4">LV</strain>
        <tissue evidence="3">Single pupa</tissue>
    </source>
</reference>
<keyword evidence="2" id="KW-1133">Transmembrane helix</keyword>
<protein>
    <submittedName>
        <fullName evidence="3">Uncharacterized protein</fullName>
    </submittedName>
</protein>
<feature type="region of interest" description="Disordered" evidence="1">
    <location>
        <begin position="152"/>
        <end position="172"/>
    </location>
</feature>
<feature type="transmembrane region" description="Helical" evidence="2">
    <location>
        <begin position="20"/>
        <end position="43"/>
    </location>
</feature>
<proteinExistence type="predicted"/>
<organism evidence="3 4">
    <name type="scientific">Plutella xylostella</name>
    <name type="common">Diamondback moth</name>
    <name type="synonym">Plutella maculipennis</name>
    <dbReference type="NCBI Taxonomy" id="51655"/>
    <lineage>
        <taxon>Eukaryota</taxon>
        <taxon>Metazoa</taxon>
        <taxon>Ecdysozoa</taxon>
        <taxon>Arthropoda</taxon>
        <taxon>Hexapoda</taxon>
        <taxon>Insecta</taxon>
        <taxon>Pterygota</taxon>
        <taxon>Neoptera</taxon>
        <taxon>Endopterygota</taxon>
        <taxon>Lepidoptera</taxon>
        <taxon>Glossata</taxon>
        <taxon>Ditrysia</taxon>
        <taxon>Yponomeutoidea</taxon>
        <taxon>Plutellidae</taxon>
        <taxon>Plutella</taxon>
    </lineage>
</organism>
<evidence type="ECO:0000313" key="4">
    <source>
        <dbReference type="Proteomes" id="UP000823941"/>
    </source>
</evidence>
<keyword evidence="2" id="KW-0472">Membrane</keyword>
<keyword evidence="2" id="KW-0812">Transmembrane</keyword>
<dbReference type="Proteomes" id="UP000823941">
    <property type="component" value="Chromosome 8"/>
</dbReference>
<keyword evidence="4" id="KW-1185">Reference proteome</keyword>
<evidence type="ECO:0000256" key="2">
    <source>
        <dbReference type="SAM" id="Phobius"/>
    </source>
</evidence>
<accession>A0ABQ7QU05</accession>
<feature type="compositionally biased region" description="Low complexity" evidence="1">
    <location>
        <begin position="156"/>
        <end position="171"/>
    </location>
</feature>
<comment type="caution">
    <text evidence="3">The sequence shown here is derived from an EMBL/GenBank/DDBJ whole genome shotgun (WGS) entry which is preliminary data.</text>
</comment>
<evidence type="ECO:0000313" key="3">
    <source>
        <dbReference type="EMBL" id="KAG7308489.1"/>
    </source>
</evidence>